<dbReference type="Proteomes" id="UP000054935">
    <property type="component" value="Unassembled WGS sequence"/>
</dbReference>
<evidence type="ECO:0000259" key="1">
    <source>
        <dbReference type="Pfam" id="PF16261"/>
    </source>
</evidence>
<dbReference type="OrthoDB" id="238183at2"/>
<keyword evidence="3" id="KW-1185">Reference proteome</keyword>
<dbReference type="InterPro" id="IPR017481">
    <property type="entry name" value="CHP03032"/>
</dbReference>
<dbReference type="EMBL" id="CYSE01000001">
    <property type="protein sequence ID" value="CUH76282.1"/>
    <property type="molecule type" value="Genomic_DNA"/>
</dbReference>
<dbReference type="Pfam" id="PF16261">
    <property type="entry name" value="DUF4915"/>
    <property type="match status" value="1"/>
</dbReference>
<reference evidence="2 3" key="1">
    <citation type="submission" date="2015-09" db="EMBL/GenBank/DDBJ databases">
        <authorList>
            <consortium name="Swine Surveillance"/>
        </authorList>
    </citation>
    <scope>NUCLEOTIDE SEQUENCE [LARGE SCALE GENOMIC DNA]</scope>
    <source>
        <strain evidence="2 3">CECT 7648</strain>
    </source>
</reference>
<feature type="domain" description="Conserved hypothetical protein CHP03032" evidence="1">
    <location>
        <begin position="16"/>
        <end position="328"/>
    </location>
</feature>
<dbReference type="SUPFAM" id="SSF63829">
    <property type="entry name" value="Calcium-dependent phosphotriesterase"/>
    <property type="match status" value="1"/>
</dbReference>
<proteinExistence type="predicted"/>
<evidence type="ECO:0000313" key="3">
    <source>
        <dbReference type="Proteomes" id="UP000054935"/>
    </source>
</evidence>
<dbReference type="AlphaFoldDB" id="A0A0P1G375"/>
<evidence type="ECO:0000313" key="2">
    <source>
        <dbReference type="EMBL" id="CUH76282.1"/>
    </source>
</evidence>
<protein>
    <recommendedName>
        <fullName evidence="1">Conserved hypothetical protein CHP03032 domain-containing protein</fullName>
    </recommendedName>
</protein>
<name>A0A0P1G375_9RHOB</name>
<dbReference type="NCBIfam" id="TIGR03032">
    <property type="entry name" value="TIGR03032 family protein"/>
    <property type="match status" value="1"/>
</dbReference>
<dbReference type="RefSeq" id="WP_058246374.1">
    <property type="nucleotide sequence ID" value="NZ_CYSE01000001.1"/>
</dbReference>
<accession>A0A0P1G375</accession>
<sequence>MDTPGRSLVLESDDGFPHWLRAQNASLVFTAYRTGEVVAVGSNDAGLTASHAQLPRPMGISLHRDRLWVAGHNRLWRFQNFLAPGQSHDGFDAIFVPQSAHVTGALDIHDIAEDATGAPVFVATHLNALARLSPGFSYAPLWQPPFVTRHVLGDRCHLNGMAMEGGRPRFVTCVAATDTPQGWREQRVDGGVVLEVPSGKVLCAGLSMPHSPRLGGGRLWLLDSGTGRLGWIDPAGGDFTALCTLPGFARGLSVNGDYAVVGLSRPRAENFDGLRLDAVLAETGQEAICAVLVIDLRRGETLHRLSIGPDIEEIYDVGLIHGVRCPRLIGPDDEELSFFIRPDVR</sequence>
<dbReference type="STRING" id="441103.TRN7648_00870"/>
<organism evidence="2 3">
    <name type="scientific">Tropicibacter naphthalenivorans</name>
    <dbReference type="NCBI Taxonomy" id="441103"/>
    <lineage>
        <taxon>Bacteria</taxon>
        <taxon>Pseudomonadati</taxon>
        <taxon>Pseudomonadota</taxon>
        <taxon>Alphaproteobacteria</taxon>
        <taxon>Rhodobacterales</taxon>
        <taxon>Roseobacteraceae</taxon>
        <taxon>Tropicibacter</taxon>
    </lineage>
</organism>
<gene>
    <name evidence="2" type="ORF">TRN7648_00870</name>
</gene>